<protein>
    <submittedName>
        <fullName evidence="2">Outer membrane porin GjpA</fullName>
    </submittedName>
</protein>
<keyword evidence="1" id="KW-1133">Transmembrane helix</keyword>
<proteinExistence type="predicted"/>
<evidence type="ECO:0000313" key="3">
    <source>
        <dbReference type="Proteomes" id="UP001519535"/>
    </source>
</evidence>
<keyword evidence="1" id="KW-0472">Membrane</keyword>
<dbReference type="EMBL" id="JAHCLR010000019">
    <property type="protein sequence ID" value="MBS9534142.1"/>
    <property type="molecule type" value="Genomic_DNA"/>
</dbReference>
<name>A0ABS5RIM1_9MYCO</name>
<dbReference type="RefSeq" id="WP_214093014.1">
    <property type="nucleotide sequence ID" value="NZ_JAHCLR010000019.1"/>
</dbReference>
<organism evidence="2 3">
    <name type="scientific">Mycolicibacter acidiphilus</name>
    <dbReference type="NCBI Taxonomy" id="2835306"/>
    <lineage>
        <taxon>Bacteria</taxon>
        <taxon>Bacillati</taxon>
        <taxon>Actinomycetota</taxon>
        <taxon>Actinomycetes</taxon>
        <taxon>Mycobacteriales</taxon>
        <taxon>Mycobacteriaceae</taxon>
        <taxon>Mycolicibacter</taxon>
    </lineage>
</organism>
<dbReference type="InterPro" id="IPR049934">
    <property type="entry name" value="GjpA-like"/>
</dbReference>
<evidence type="ECO:0000313" key="2">
    <source>
        <dbReference type="EMBL" id="MBS9534142.1"/>
    </source>
</evidence>
<comment type="caution">
    <text evidence="2">The sequence shown here is derived from an EMBL/GenBank/DDBJ whole genome shotgun (WGS) entry which is preliminary data.</text>
</comment>
<dbReference type="NCBIfam" id="NF033942">
    <property type="entry name" value="GjpA"/>
    <property type="match status" value="1"/>
</dbReference>
<gene>
    <name evidence="2" type="primary">gjpA</name>
    <name evidence="2" type="ORF">KIH27_11150</name>
</gene>
<dbReference type="Proteomes" id="UP001519535">
    <property type="component" value="Unassembled WGS sequence"/>
</dbReference>
<sequence>MQNVSRPYVAAGIALVAAGMVAVTPVALGSLDAHVTHDVALTADLDFTGAWEQAIDTAKANQAILSGAADEVSKAFSEALKANPDALADHGKDLLNDLTFQGFGDLEGADVTTYLRQHVTPLAQHVLDKGHGTFFSVLNGTNPLGHTFGIDPLEGDNLSLLTFAGSPMSGVLLGALSPSIAPIVAALNSIDAIQADLGADTPDTDAALQELINLPANMFNGFLNGATLNLDELIPLIGESDVIKLPEGVSIDHLSFAFGGLFSTGLVQNGVGDTAIGGSLFNAVGLDLSGLPSIANILGLNHIVGEGIGPMGALLGMQDILTGLINDLGDAS</sequence>
<keyword evidence="1" id="KW-0812">Transmembrane</keyword>
<accession>A0ABS5RIM1</accession>
<evidence type="ECO:0000256" key="1">
    <source>
        <dbReference type="SAM" id="Phobius"/>
    </source>
</evidence>
<keyword evidence="3" id="KW-1185">Reference proteome</keyword>
<feature type="transmembrane region" description="Helical" evidence="1">
    <location>
        <begin position="7"/>
        <end position="28"/>
    </location>
</feature>
<reference evidence="2 3" key="1">
    <citation type="submission" date="2021-05" db="EMBL/GenBank/DDBJ databases">
        <title>Mycobacterium acidophilum sp. nov., an extremely acid-tolerant member of the genus Mycobacterium.</title>
        <authorList>
            <person name="Xia J."/>
        </authorList>
    </citation>
    <scope>NUCLEOTIDE SEQUENCE [LARGE SCALE GENOMIC DNA]</scope>
    <source>
        <strain evidence="2 3">M1</strain>
    </source>
</reference>